<dbReference type="GO" id="GO:0055085">
    <property type="term" value="P:transmembrane transport"/>
    <property type="evidence" value="ECO:0007669"/>
    <property type="project" value="InterPro"/>
</dbReference>
<reference evidence="9 10" key="1">
    <citation type="journal article" date="2013" name="Int. J. Syst. Evol. Microbiol.">
        <title>Ilumatobacter nonamiense sp. nov. and Ilumatobacter coccineum sp. nov., isolated from seashore sand.</title>
        <authorList>
            <person name="Matsumoto A."/>
            <person name="Kasai H."/>
            <person name="Matsuo Y."/>
            <person name="Shizuri Y."/>
            <person name="Ichikawa N."/>
            <person name="Fujita N."/>
            <person name="Omura S."/>
            <person name="Takahashi Y."/>
        </authorList>
    </citation>
    <scope>NUCLEOTIDE SEQUENCE [LARGE SCALE GENOMIC DNA]</scope>
    <source>
        <strain evidence="10">NBRC 103263 / KCTC 29153 / YM16-304</strain>
    </source>
</reference>
<dbReference type="SUPFAM" id="SSF161098">
    <property type="entry name" value="MetI-like"/>
    <property type="match status" value="1"/>
</dbReference>
<dbReference type="InterPro" id="IPR000515">
    <property type="entry name" value="MetI-like"/>
</dbReference>
<dbReference type="Pfam" id="PF00528">
    <property type="entry name" value="BPD_transp_1"/>
    <property type="match status" value="1"/>
</dbReference>
<sequence length="463" mass="50079">MNVPLAVISVILVAVAASALLAHAAAAHGRPRLVGAVVGALLGLAGPLTVMLPLGFCTFDGEATTLDRWFGLVLIASAGFVAARLGRTALDPEAAQKRRRQGDDITHGVFRGNRAIPWLLLAPTLIVLVVFLYWPALRTLRLSTQLARLGAPRRADRCVTNFTELIGPDMPWLVVGSGAVAAALWGAVWLVRRRLDTTPIGPTRQRFEAFMRWASTLATGAVLLVIAGLWTEDYRAVFAVTMIISIGTVAGGLVISLGIAFLAYQPIRGAGIYRTLLVWPYAISPPIVGLLFFVMFDANSGIIEHWLDNLFGLALPDYRTNTRLAQFVVILASIWKTLGYNLLFYIAGLQTVPKDQLEAAMLDGAGSWQRFRFVVIPALSPITFFLIVTNLTYAFFETYGTIDYLTSGGPAGQTSVAMYEVIQTAIPGRDLGRGAAQSLVLFGGVVALTIWQFRSTGRRVSYG</sequence>
<feature type="transmembrane region" description="Helical" evidence="7">
    <location>
        <begin position="276"/>
        <end position="296"/>
    </location>
</feature>
<feature type="transmembrane region" description="Helical" evidence="7">
    <location>
        <begin position="435"/>
        <end position="453"/>
    </location>
</feature>
<feature type="transmembrane region" description="Helical" evidence="7">
    <location>
        <begin position="170"/>
        <end position="190"/>
    </location>
</feature>
<feature type="transmembrane region" description="Helical" evidence="7">
    <location>
        <begin position="33"/>
        <end position="56"/>
    </location>
</feature>
<dbReference type="InterPro" id="IPR051393">
    <property type="entry name" value="ABC_transporter_permease"/>
</dbReference>
<dbReference type="PANTHER" id="PTHR30193">
    <property type="entry name" value="ABC TRANSPORTER PERMEASE PROTEIN"/>
    <property type="match status" value="1"/>
</dbReference>
<evidence type="ECO:0000313" key="10">
    <source>
        <dbReference type="Proteomes" id="UP000011863"/>
    </source>
</evidence>
<evidence type="ECO:0000256" key="5">
    <source>
        <dbReference type="ARBA" id="ARBA00022989"/>
    </source>
</evidence>
<dbReference type="AlphaFoldDB" id="A0A6C7EAP5"/>
<keyword evidence="6 7" id="KW-0472">Membrane</keyword>
<feature type="transmembrane region" description="Helical" evidence="7">
    <location>
        <begin position="115"/>
        <end position="134"/>
    </location>
</feature>
<comment type="similarity">
    <text evidence="7">Belongs to the binding-protein-dependent transport system permease family.</text>
</comment>
<feature type="transmembrane region" description="Helical" evidence="7">
    <location>
        <begin position="68"/>
        <end position="90"/>
    </location>
</feature>
<name>A0A6C7EAP5_ILUCY</name>
<keyword evidence="4 7" id="KW-0812">Transmembrane</keyword>
<evidence type="ECO:0000256" key="7">
    <source>
        <dbReference type="RuleBase" id="RU363032"/>
    </source>
</evidence>
<feature type="transmembrane region" description="Helical" evidence="7">
    <location>
        <begin position="324"/>
        <end position="352"/>
    </location>
</feature>
<keyword evidence="2 7" id="KW-0813">Transport</keyword>
<feature type="transmembrane region" description="Helical" evidence="7">
    <location>
        <begin position="236"/>
        <end position="264"/>
    </location>
</feature>
<evidence type="ECO:0000259" key="8">
    <source>
        <dbReference type="PROSITE" id="PS50928"/>
    </source>
</evidence>
<dbReference type="InterPro" id="IPR035906">
    <property type="entry name" value="MetI-like_sf"/>
</dbReference>
<dbReference type="KEGG" id="aym:YM304_34830"/>
<comment type="subcellular location">
    <subcellularLocation>
        <location evidence="1 7">Cell membrane</location>
        <topology evidence="1 7">Multi-pass membrane protein</topology>
    </subcellularLocation>
</comment>
<evidence type="ECO:0000256" key="2">
    <source>
        <dbReference type="ARBA" id="ARBA00022448"/>
    </source>
</evidence>
<accession>A0A6C7EAP5</accession>
<protein>
    <submittedName>
        <fullName evidence="9">Putative ABC transporter permease protein</fullName>
    </submittedName>
</protein>
<keyword evidence="3" id="KW-1003">Cell membrane</keyword>
<organism evidence="9 10">
    <name type="scientific">Ilumatobacter coccineus (strain NBRC 103263 / KCTC 29153 / YM16-304)</name>
    <dbReference type="NCBI Taxonomy" id="1313172"/>
    <lineage>
        <taxon>Bacteria</taxon>
        <taxon>Bacillati</taxon>
        <taxon>Actinomycetota</taxon>
        <taxon>Acidimicrobiia</taxon>
        <taxon>Acidimicrobiales</taxon>
        <taxon>Ilumatobacteraceae</taxon>
        <taxon>Ilumatobacter</taxon>
    </lineage>
</organism>
<dbReference type="OrthoDB" id="3810889at2"/>
<feature type="transmembrane region" description="Helical" evidence="7">
    <location>
        <begin position="210"/>
        <end position="230"/>
    </location>
</feature>
<feature type="transmembrane region" description="Helical" evidence="7">
    <location>
        <begin position="6"/>
        <end position="26"/>
    </location>
</feature>
<evidence type="ECO:0000256" key="1">
    <source>
        <dbReference type="ARBA" id="ARBA00004651"/>
    </source>
</evidence>
<dbReference type="Proteomes" id="UP000011863">
    <property type="component" value="Chromosome"/>
</dbReference>
<dbReference type="PANTHER" id="PTHR30193:SF37">
    <property type="entry name" value="INNER MEMBRANE ABC TRANSPORTER PERMEASE PROTEIN YCJO"/>
    <property type="match status" value="1"/>
</dbReference>
<dbReference type="PROSITE" id="PS50928">
    <property type="entry name" value="ABC_TM1"/>
    <property type="match status" value="1"/>
</dbReference>
<feature type="domain" description="ABC transmembrane type-1" evidence="8">
    <location>
        <begin position="238"/>
        <end position="452"/>
    </location>
</feature>
<feature type="transmembrane region" description="Helical" evidence="7">
    <location>
        <begin position="373"/>
        <end position="396"/>
    </location>
</feature>
<dbReference type="CDD" id="cd06261">
    <property type="entry name" value="TM_PBP2"/>
    <property type="match status" value="1"/>
</dbReference>
<evidence type="ECO:0000256" key="4">
    <source>
        <dbReference type="ARBA" id="ARBA00022692"/>
    </source>
</evidence>
<dbReference type="Gene3D" id="1.10.3720.10">
    <property type="entry name" value="MetI-like"/>
    <property type="match status" value="1"/>
</dbReference>
<keyword evidence="5 7" id="KW-1133">Transmembrane helix</keyword>
<gene>
    <name evidence="9" type="ORF">YM304_34830</name>
</gene>
<dbReference type="EMBL" id="AP012057">
    <property type="protein sequence ID" value="BAN03797.1"/>
    <property type="molecule type" value="Genomic_DNA"/>
</dbReference>
<proteinExistence type="inferred from homology"/>
<evidence type="ECO:0000313" key="9">
    <source>
        <dbReference type="EMBL" id="BAN03797.1"/>
    </source>
</evidence>
<evidence type="ECO:0000256" key="3">
    <source>
        <dbReference type="ARBA" id="ARBA00022475"/>
    </source>
</evidence>
<keyword evidence="10" id="KW-1185">Reference proteome</keyword>
<evidence type="ECO:0000256" key="6">
    <source>
        <dbReference type="ARBA" id="ARBA00023136"/>
    </source>
</evidence>
<dbReference type="GO" id="GO:0005886">
    <property type="term" value="C:plasma membrane"/>
    <property type="evidence" value="ECO:0007669"/>
    <property type="project" value="UniProtKB-SubCell"/>
</dbReference>
<dbReference type="RefSeq" id="WP_015443044.1">
    <property type="nucleotide sequence ID" value="NC_020520.1"/>
</dbReference>